<feature type="transmembrane region" description="Helical" evidence="1">
    <location>
        <begin position="96"/>
        <end position="117"/>
    </location>
</feature>
<gene>
    <name evidence="2" type="ORF">A2128_00535</name>
</gene>
<feature type="transmembrane region" description="Helical" evidence="1">
    <location>
        <begin position="38"/>
        <end position="66"/>
    </location>
</feature>
<dbReference type="Proteomes" id="UP000176349">
    <property type="component" value="Unassembled WGS sequence"/>
</dbReference>
<name>A0A1G2C7G6_9BACT</name>
<evidence type="ECO:0008006" key="4">
    <source>
        <dbReference type="Google" id="ProtNLM"/>
    </source>
</evidence>
<sequence>MRALFRYSRYGFAAAALLALATLQVSGAVSFFGLVPNLVLSALVALLFYFESFGEILLLSGAALGVLNWTRGVSWELVAFAGAVCAVFVLKRFSHWHFIIETALLAGAAAIVFALLADPAYLFLFPARFGVELLYVELAAFLSLGVLMLVYGPPQNETRRA</sequence>
<evidence type="ECO:0000256" key="1">
    <source>
        <dbReference type="SAM" id="Phobius"/>
    </source>
</evidence>
<evidence type="ECO:0000313" key="3">
    <source>
        <dbReference type="Proteomes" id="UP000176349"/>
    </source>
</evidence>
<keyword evidence="1" id="KW-1133">Transmembrane helix</keyword>
<protein>
    <recommendedName>
        <fullName evidence="4">Rod shape-determining protein MreD</fullName>
    </recommendedName>
</protein>
<keyword evidence="1" id="KW-0472">Membrane</keyword>
<dbReference type="EMBL" id="MHKV01000015">
    <property type="protein sequence ID" value="OGY97333.1"/>
    <property type="molecule type" value="Genomic_DNA"/>
</dbReference>
<evidence type="ECO:0000313" key="2">
    <source>
        <dbReference type="EMBL" id="OGY97333.1"/>
    </source>
</evidence>
<comment type="caution">
    <text evidence="2">The sequence shown here is derived from an EMBL/GenBank/DDBJ whole genome shotgun (WGS) entry which is preliminary data.</text>
</comment>
<keyword evidence="1" id="KW-0812">Transmembrane</keyword>
<feature type="transmembrane region" description="Helical" evidence="1">
    <location>
        <begin position="129"/>
        <end position="151"/>
    </location>
</feature>
<organism evidence="2 3">
    <name type="scientific">Candidatus Liptonbacteria bacterium GWC1_60_9</name>
    <dbReference type="NCBI Taxonomy" id="1798645"/>
    <lineage>
        <taxon>Bacteria</taxon>
        <taxon>Candidatus Liptoniibacteriota</taxon>
    </lineage>
</organism>
<dbReference type="AlphaFoldDB" id="A0A1G2C7G6"/>
<proteinExistence type="predicted"/>
<accession>A0A1G2C7G6</accession>
<reference evidence="2 3" key="1">
    <citation type="journal article" date="2016" name="Nat. Commun.">
        <title>Thousands of microbial genomes shed light on interconnected biogeochemical processes in an aquifer system.</title>
        <authorList>
            <person name="Anantharaman K."/>
            <person name="Brown C.T."/>
            <person name="Hug L.A."/>
            <person name="Sharon I."/>
            <person name="Castelle C.J."/>
            <person name="Probst A.J."/>
            <person name="Thomas B.C."/>
            <person name="Singh A."/>
            <person name="Wilkins M.J."/>
            <person name="Karaoz U."/>
            <person name="Brodie E.L."/>
            <person name="Williams K.H."/>
            <person name="Hubbard S.S."/>
            <person name="Banfield J.F."/>
        </authorList>
    </citation>
    <scope>NUCLEOTIDE SEQUENCE [LARGE SCALE GENOMIC DNA]</scope>
</reference>
<feature type="transmembrane region" description="Helical" evidence="1">
    <location>
        <begin position="73"/>
        <end position="90"/>
    </location>
</feature>